<feature type="compositionally biased region" description="Polar residues" evidence="6">
    <location>
        <begin position="53"/>
        <end position="70"/>
    </location>
</feature>
<reference evidence="7 8" key="1">
    <citation type="journal article" date="2021" name="Nat. Plants">
        <title>The Taxus genome provides insights into paclitaxel biosynthesis.</title>
        <authorList>
            <person name="Xiong X."/>
            <person name="Gou J."/>
            <person name="Liao Q."/>
            <person name="Li Y."/>
            <person name="Zhou Q."/>
            <person name="Bi G."/>
            <person name="Li C."/>
            <person name="Du R."/>
            <person name="Wang X."/>
            <person name="Sun T."/>
            <person name="Guo L."/>
            <person name="Liang H."/>
            <person name="Lu P."/>
            <person name="Wu Y."/>
            <person name="Zhang Z."/>
            <person name="Ro D.K."/>
            <person name="Shang Y."/>
            <person name="Huang S."/>
            <person name="Yan J."/>
        </authorList>
    </citation>
    <scope>NUCLEOTIDE SEQUENCE [LARGE SCALE GENOMIC DNA]</scope>
    <source>
        <strain evidence="7">Ta-2019</strain>
    </source>
</reference>
<evidence type="ECO:0000256" key="2">
    <source>
        <dbReference type="ARBA" id="ARBA00022737"/>
    </source>
</evidence>
<evidence type="ECO:0000256" key="5">
    <source>
        <dbReference type="ARBA" id="ARBA00023242"/>
    </source>
</evidence>
<evidence type="ECO:0000256" key="1">
    <source>
        <dbReference type="ARBA" id="ARBA00004123"/>
    </source>
</evidence>
<dbReference type="InterPro" id="IPR044961">
    <property type="entry name" value="MS5/SDI1"/>
</dbReference>
<dbReference type="Proteomes" id="UP000824469">
    <property type="component" value="Unassembled WGS sequence"/>
</dbReference>
<dbReference type="PANTHER" id="PTHR36326:SF2">
    <property type="entry name" value="PROTEIN SULFUR DEFICIENCY-INDUCED 2"/>
    <property type="match status" value="1"/>
</dbReference>
<name>A0AA38G3Z3_TAXCH</name>
<evidence type="ECO:0000313" key="8">
    <source>
        <dbReference type="Proteomes" id="UP000824469"/>
    </source>
</evidence>
<keyword evidence="3" id="KW-0802">TPR repeat</keyword>
<dbReference type="PANTHER" id="PTHR36326">
    <property type="entry name" value="PROTEIN POLLENLESS 3-LIKE 2"/>
    <property type="match status" value="1"/>
</dbReference>
<dbReference type="AlphaFoldDB" id="A0AA38G3Z3"/>
<evidence type="ECO:0000256" key="6">
    <source>
        <dbReference type="SAM" id="MobiDB-lite"/>
    </source>
</evidence>
<comment type="subcellular location">
    <subcellularLocation>
        <location evidence="1">Nucleus</location>
    </subcellularLocation>
</comment>
<feature type="compositionally biased region" description="Basic and acidic residues" evidence="6">
    <location>
        <begin position="24"/>
        <end position="37"/>
    </location>
</feature>
<proteinExistence type="predicted"/>
<keyword evidence="2" id="KW-0677">Repeat</keyword>
<evidence type="ECO:0000313" key="7">
    <source>
        <dbReference type="EMBL" id="KAH9315751.1"/>
    </source>
</evidence>
<keyword evidence="4" id="KW-0175">Coiled coil</keyword>
<dbReference type="GO" id="GO:0005634">
    <property type="term" value="C:nucleus"/>
    <property type="evidence" value="ECO:0007669"/>
    <property type="project" value="UniProtKB-SubCell"/>
</dbReference>
<keyword evidence="8" id="KW-1185">Reference proteome</keyword>
<evidence type="ECO:0000256" key="4">
    <source>
        <dbReference type="ARBA" id="ARBA00023054"/>
    </source>
</evidence>
<accession>A0AA38G3Z3</accession>
<feature type="non-terminal residue" evidence="7">
    <location>
        <position position="1"/>
    </location>
</feature>
<evidence type="ECO:0000256" key="3">
    <source>
        <dbReference type="ARBA" id="ARBA00022803"/>
    </source>
</evidence>
<comment type="caution">
    <text evidence="7">The sequence shown here is derived from an EMBL/GenBank/DDBJ whole genome shotgun (WGS) entry which is preliminary data.</text>
</comment>
<sequence length="143" mass="15817">GGERARSGNSIVLGSNKCRRPRRERIERHGGGDEAARKTSGSHRGHQVRSETAARSTLRNPSTTFCSTSTRNAEGVDDQIVVLKEKLRLIQHGHAFNGNPTKTARSHGKKFQLSVTQETSRILSNLGWAYMQQLNYAAAEVVY</sequence>
<dbReference type="EMBL" id="JAHRHJ020000005">
    <property type="protein sequence ID" value="KAH9315751.1"/>
    <property type="molecule type" value="Genomic_DNA"/>
</dbReference>
<protein>
    <submittedName>
        <fullName evidence="7">Uncharacterized protein</fullName>
    </submittedName>
</protein>
<feature type="non-terminal residue" evidence="7">
    <location>
        <position position="143"/>
    </location>
</feature>
<gene>
    <name evidence="7" type="ORF">KI387_024378</name>
</gene>
<feature type="region of interest" description="Disordered" evidence="6">
    <location>
        <begin position="1"/>
        <end position="70"/>
    </location>
</feature>
<keyword evidence="5" id="KW-0539">Nucleus</keyword>
<organism evidence="7 8">
    <name type="scientific">Taxus chinensis</name>
    <name type="common">Chinese yew</name>
    <name type="synonym">Taxus wallichiana var. chinensis</name>
    <dbReference type="NCBI Taxonomy" id="29808"/>
    <lineage>
        <taxon>Eukaryota</taxon>
        <taxon>Viridiplantae</taxon>
        <taxon>Streptophyta</taxon>
        <taxon>Embryophyta</taxon>
        <taxon>Tracheophyta</taxon>
        <taxon>Spermatophyta</taxon>
        <taxon>Pinopsida</taxon>
        <taxon>Pinidae</taxon>
        <taxon>Conifers II</taxon>
        <taxon>Cupressales</taxon>
        <taxon>Taxaceae</taxon>
        <taxon>Taxus</taxon>
    </lineage>
</organism>